<evidence type="ECO:0000256" key="1">
    <source>
        <dbReference type="SAM" id="Coils"/>
    </source>
</evidence>
<comment type="caution">
    <text evidence="2">The sequence shown here is derived from an EMBL/GenBank/DDBJ whole genome shotgun (WGS) entry which is preliminary data.</text>
</comment>
<dbReference type="Proteomes" id="UP000176998">
    <property type="component" value="Unassembled WGS sequence"/>
</dbReference>
<gene>
    <name evidence="2" type="ORF">CORC01_13426</name>
</gene>
<evidence type="ECO:0000313" key="3">
    <source>
        <dbReference type="Proteomes" id="UP000176998"/>
    </source>
</evidence>
<dbReference type="OrthoDB" id="4851659at2759"/>
<name>A0A1G4AQ12_9PEZI</name>
<reference evidence="2 3" key="1">
    <citation type="submission" date="2016-09" db="EMBL/GenBank/DDBJ databases">
        <authorList>
            <person name="Capua I."/>
            <person name="De Benedictis P."/>
            <person name="Joannis T."/>
            <person name="Lombin L.H."/>
            <person name="Cattoli G."/>
        </authorList>
    </citation>
    <scope>NUCLEOTIDE SEQUENCE [LARGE SCALE GENOMIC DNA]</scope>
    <source>
        <strain evidence="2 3">IMI 309357</strain>
    </source>
</reference>
<dbReference type="RefSeq" id="XP_022468441.1">
    <property type="nucleotide sequence ID" value="XM_022625043.1"/>
</dbReference>
<dbReference type="GeneID" id="34566553"/>
<keyword evidence="3" id="KW-1185">Reference proteome</keyword>
<sequence length="305" mass="35136">MYAIMNTQTTTSTMTSCKSVAAESVRAGSAAARTALWPARKFLFQAATKLSHQRPLYTTGLAGRYIDDVNESSGFFDSGDDFCSVGDEQENVETQDTWTEDDCDEMLDILNERPQQLPVPIIILTNPEGEILTGDDIPQGNTVHRSREACRLHRQYVADVEKYLCPGNWKQIRDANRPQPRESWTARKALHQKDLFIVEQKSGKRHQQHACARHRDQNRWLRRQLEQAERLWQLQETEVGAQKKDRRARIKTLKRIGAKGDIESWNEEMDRQQEQAERTVAKLREELQEKMEMAFGAGSEDEDEE</sequence>
<evidence type="ECO:0000313" key="2">
    <source>
        <dbReference type="EMBL" id="OHE91268.1"/>
    </source>
</evidence>
<feature type="coiled-coil region" evidence="1">
    <location>
        <begin position="255"/>
        <end position="293"/>
    </location>
</feature>
<dbReference type="AlphaFoldDB" id="A0A1G4AQ12"/>
<proteinExistence type="predicted"/>
<organism evidence="2 3">
    <name type="scientific">Colletotrichum orchidophilum</name>
    <dbReference type="NCBI Taxonomy" id="1209926"/>
    <lineage>
        <taxon>Eukaryota</taxon>
        <taxon>Fungi</taxon>
        <taxon>Dikarya</taxon>
        <taxon>Ascomycota</taxon>
        <taxon>Pezizomycotina</taxon>
        <taxon>Sordariomycetes</taxon>
        <taxon>Hypocreomycetidae</taxon>
        <taxon>Glomerellales</taxon>
        <taxon>Glomerellaceae</taxon>
        <taxon>Colletotrichum</taxon>
    </lineage>
</organism>
<dbReference type="EMBL" id="MJBS01000192">
    <property type="protein sequence ID" value="OHE91268.1"/>
    <property type="molecule type" value="Genomic_DNA"/>
</dbReference>
<protein>
    <submittedName>
        <fullName evidence="2">Uncharacterized protein</fullName>
    </submittedName>
</protein>
<accession>A0A1G4AQ12</accession>
<keyword evidence="1" id="KW-0175">Coiled coil</keyword>